<dbReference type="OrthoDB" id="756370at2759"/>
<evidence type="ECO:0000313" key="4">
    <source>
        <dbReference type="EMBL" id="KAJ4843096.1"/>
    </source>
</evidence>
<feature type="repeat" description="WD" evidence="3">
    <location>
        <begin position="126"/>
        <end position="156"/>
    </location>
</feature>
<accession>A0A9Q0G755</accession>
<dbReference type="InterPro" id="IPR011047">
    <property type="entry name" value="Quinoprotein_ADH-like_sf"/>
</dbReference>
<dbReference type="PROSITE" id="PS00678">
    <property type="entry name" value="WD_REPEATS_1"/>
    <property type="match status" value="1"/>
</dbReference>
<dbReference type="GO" id="GO:0006364">
    <property type="term" value="P:rRNA processing"/>
    <property type="evidence" value="ECO:0007669"/>
    <property type="project" value="TreeGrafter"/>
</dbReference>
<dbReference type="GO" id="GO:0005656">
    <property type="term" value="C:nuclear pre-replicative complex"/>
    <property type="evidence" value="ECO:0007669"/>
    <property type="project" value="TreeGrafter"/>
</dbReference>
<sequence>MSSSSSKSSSSSHEIILTSSPHGAITAYDTTSGTVLARFTGSLSPRHGLVLAGKAYIAASHICPDTASASIHLYNWWSSTAFHHLPVPEPVAPLAATPDGSFLFAGGLSGEVYALAIPSGNISSSFRAHTAPVSCLRISNDCSLLISGGDDGVIAVMPILQLVDASSCCKDKNSSNLLLHSFAAHNGPVTDIVCFKGFCHSNIISCSTDCTCRFWDLFSGTKLWAITFPCPISSIILDPTDEEFYAAGSDGLIYKALLKIGSREEARRASELTATWSHQKHGAGILSMVLVNKAKNLVSASEDGSIYVWETDRGQVIMVIGNNLESISDLLVAKGMMGDHVKGPGVKGEVKAGCGESVGVSCQQISRLAEDLTAHEDVLAVAARDRSRAIDMLESAIGVYEKLLELIVKEAKGSSSKNCENKKDSI</sequence>
<dbReference type="EMBL" id="JAKUCV010002316">
    <property type="protein sequence ID" value="KAJ4843096.1"/>
    <property type="molecule type" value="Genomic_DNA"/>
</dbReference>
<dbReference type="InterPro" id="IPR015943">
    <property type="entry name" value="WD40/YVTN_repeat-like_dom_sf"/>
</dbReference>
<protein>
    <submittedName>
        <fullName evidence="4">Uncharacterized protein</fullName>
    </submittedName>
</protein>
<keyword evidence="1 3" id="KW-0853">WD repeat</keyword>
<comment type="caution">
    <text evidence="4">The sequence shown here is derived from an EMBL/GenBank/DDBJ whole genome shotgun (WGS) entry which is preliminary data.</text>
</comment>
<evidence type="ECO:0000256" key="3">
    <source>
        <dbReference type="PROSITE-ProRule" id="PRU00221"/>
    </source>
</evidence>
<evidence type="ECO:0000313" key="5">
    <source>
        <dbReference type="Proteomes" id="UP001141552"/>
    </source>
</evidence>
<gene>
    <name evidence="4" type="ORF">Tsubulata_031193</name>
</gene>
<organism evidence="4 5">
    <name type="scientific">Turnera subulata</name>
    <dbReference type="NCBI Taxonomy" id="218843"/>
    <lineage>
        <taxon>Eukaryota</taxon>
        <taxon>Viridiplantae</taxon>
        <taxon>Streptophyta</taxon>
        <taxon>Embryophyta</taxon>
        <taxon>Tracheophyta</taxon>
        <taxon>Spermatophyta</taxon>
        <taxon>Magnoliopsida</taxon>
        <taxon>eudicotyledons</taxon>
        <taxon>Gunneridae</taxon>
        <taxon>Pentapetalae</taxon>
        <taxon>rosids</taxon>
        <taxon>fabids</taxon>
        <taxon>Malpighiales</taxon>
        <taxon>Passifloraceae</taxon>
        <taxon>Turnera</taxon>
    </lineage>
</organism>
<dbReference type="InterPro" id="IPR001680">
    <property type="entry name" value="WD40_rpt"/>
</dbReference>
<dbReference type="Proteomes" id="UP001141552">
    <property type="component" value="Unassembled WGS sequence"/>
</dbReference>
<dbReference type="PROSITE" id="PS50082">
    <property type="entry name" value="WD_REPEATS_2"/>
    <property type="match status" value="2"/>
</dbReference>
<dbReference type="GO" id="GO:0006261">
    <property type="term" value="P:DNA-templated DNA replication"/>
    <property type="evidence" value="ECO:0007669"/>
    <property type="project" value="TreeGrafter"/>
</dbReference>
<proteinExistence type="predicted"/>
<dbReference type="InterPro" id="IPR019775">
    <property type="entry name" value="WD40_repeat_CS"/>
</dbReference>
<feature type="repeat" description="WD" evidence="3">
    <location>
        <begin position="278"/>
        <end position="319"/>
    </location>
</feature>
<keyword evidence="2" id="KW-0677">Repeat</keyword>
<dbReference type="GO" id="GO:0120330">
    <property type="term" value="C:rixosome complex"/>
    <property type="evidence" value="ECO:0007669"/>
    <property type="project" value="TreeGrafter"/>
</dbReference>
<dbReference type="Gene3D" id="2.130.10.10">
    <property type="entry name" value="YVTN repeat-like/Quinoprotein amine dehydrogenase"/>
    <property type="match status" value="2"/>
</dbReference>
<dbReference type="SUPFAM" id="SSF50998">
    <property type="entry name" value="Quinoprotein alcohol dehydrogenase-like"/>
    <property type="match status" value="1"/>
</dbReference>
<dbReference type="PANTHER" id="PTHR18763:SF3">
    <property type="entry name" value="OS09G0477800 PROTEIN"/>
    <property type="match status" value="1"/>
</dbReference>
<reference evidence="4" key="2">
    <citation type="journal article" date="2023" name="Plants (Basel)">
        <title>Annotation of the Turnera subulata (Passifloraceae) Draft Genome Reveals the S-Locus Evolved after the Divergence of Turneroideae from Passifloroideae in a Stepwise Manner.</title>
        <authorList>
            <person name="Henning P.M."/>
            <person name="Roalson E.H."/>
            <person name="Mir W."/>
            <person name="McCubbin A.G."/>
            <person name="Shore J.S."/>
        </authorList>
    </citation>
    <scope>NUCLEOTIDE SEQUENCE</scope>
    <source>
        <strain evidence="4">F60SS</strain>
    </source>
</reference>
<dbReference type="InterPro" id="IPR045227">
    <property type="entry name" value="WDR18/Ipi3/RID3"/>
</dbReference>
<dbReference type="PANTHER" id="PTHR18763">
    <property type="entry name" value="WD-REPEAT PROTEIN 18"/>
    <property type="match status" value="1"/>
</dbReference>
<evidence type="ECO:0000256" key="2">
    <source>
        <dbReference type="ARBA" id="ARBA00022737"/>
    </source>
</evidence>
<dbReference type="PROSITE" id="PS50294">
    <property type="entry name" value="WD_REPEATS_REGION"/>
    <property type="match status" value="1"/>
</dbReference>
<dbReference type="Pfam" id="PF00400">
    <property type="entry name" value="WD40"/>
    <property type="match status" value="3"/>
</dbReference>
<name>A0A9Q0G755_9ROSI</name>
<evidence type="ECO:0000256" key="1">
    <source>
        <dbReference type="ARBA" id="ARBA00022574"/>
    </source>
</evidence>
<dbReference type="AlphaFoldDB" id="A0A9Q0G755"/>
<reference evidence="4" key="1">
    <citation type="submission" date="2022-02" db="EMBL/GenBank/DDBJ databases">
        <authorList>
            <person name="Henning P.M."/>
            <person name="McCubbin A.G."/>
            <person name="Shore J.S."/>
        </authorList>
    </citation>
    <scope>NUCLEOTIDE SEQUENCE</scope>
    <source>
        <strain evidence="4">F60SS</strain>
        <tissue evidence="4">Leaves</tissue>
    </source>
</reference>
<dbReference type="SMART" id="SM00320">
    <property type="entry name" value="WD40"/>
    <property type="match status" value="4"/>
</dbReference>
<keyword evidence="5" id="KW-1185">Reference proteome</keyword>